<proteinExistence type="inferred from homology"/>
<dbReference type="PRINTS" id="PR00364">
    <property type="entry name" value="DISEASERSIST"/>
</dbReference>
<evidence type="ECO:0000256" key="3">
    <source>
        <dbReference type="ARBA" id="ARBA00022737"/>
    </source>
</evidence>
<evidence type="ECO:0000256" key="2">
    <source>
        <dbReference type="ARBA" id="ARBA00022614"/>
    </source>
</evidence>
<keyword evidence="10" id="KW-1185">Reference proteome</keyword>
<protein>
    <recommendedName>
        <fullName evidence="11">NB-ARC domain-containing protein</fullName>
    </recommendedName>
</protein>
<dbReference type="AlphaFoldDB" id="A0A2G9HR57"/>
<evidence type="ECO:0000256" key="4">
    <source>
        <dbReference type="ARBA" id="ARBA00022741"/>
    </source>
</evidence>
<keyword evidence="4" id="KW-0547">Nucleotide-binding</keyword>
<accession>A0A2G9HR57</accession>
<dbReference type="GO" id="GO:0043531">
    <property type="term" value="F:ADP binding"/>
    <property type="evidence" value="ECO:0007669"/>
    <property type="project" value="InterPro"/>
</dbReference>
<dbReference type="Gene3D" id="3.40.50.300">
    <property type="entry name" value="P-loop containing nucleotide triphosphate hydrolases"/>
    <property type="match status" value="1"/>
</dbReference>
<feature type="domain" description="NB-ARC" evidence="7">
    <location>
        <begin position="156"/>
        <end position="291"/>
    </location>
</feature>
<feature type="domain" description="Disease resistance N-terminal" evidence="8">
    <location>
        <begin position="5"/>
        <end position="89"/>
    </location>
</feature>
<dbReference type="CDD" id="cd14798">
    <property type="entry name" value="RX-CC_like"/>
    <property type="match status" value="1"/>
</dbReference>
<organism evidence="9 10">
    <name type="scientific">Handroanthus impetiginosus</name>
    <dbReference type="NCBI Taxonomy" id="429701"/>
    <lineage>
        <taxon>Eukaryota</taxon>
        <taxon>Viridiplantae</taxon>
        <taxon>Streptophyta</taxon>
        <taxon>Embryophyta</taxon>
        <taxon>Tracheophyta</taxon>
        <taxon>Spermatophyta</taxon>
        <taxon>Magnoliopsida</taxon>
        <taxon>eudicotyledons</taxon>
        <taxon>Gunneridae</taxon>
        <taxon>Pentapetalae</taxon>
        <taxon>asterids</taxon>
        <taxon>lamiids</taxon>
        <taxon>Lamiales</taxon>
        <taxon>Bignoniaceae</taxon>
        <taxon>Crescentiina</taxon>
        <taxon>Tabebuia alliance</taxon>
        <taxon>Handroanthus</taxon>
    </lineage>
</organism>
<gene>
    <name evidence="9" type="ORF">CDL12_07295</name>
</gene>
<dbReference type="InterPro" id="IPR027417">
    <property type="entry name" value="P-loop_NTPase"/>
</dbReference>
<evidence type="ECO:0000259" key="8">
    <source>
        <dbReference type="Pfam" id="PF18052"/>
    </source>
</evidence>
<evidence type="ECO:0000256" key="6">
    <source>
        <dbReference type="ARBA" id="ARBA00022840"/>
    </source>
</evidence>
<evidence type="ECO:0000256" key="5">
    <source>
        <dbReference type="ARBA" id="ARBA00022821"/>
    </source>
</evidence>
<dbReference type="Proteomes" id="UP000231279">
    <property type="component" value="Unassembled WGS sequence"/>
</dbReference>
<dbReference type="STRING" id="429701.A0A2G9HR57"/>
<dbReference type="GO" id="GO:0006952">
    <property type="term" value="P:defense response"/>
    <property type="evidence" value="ECO:0007669"/>
    <property type="project" value="UniProtKB-KW"/>
</dbReference>
<comment type="caution">
    <text evidence="9">The sequence shown here is derived from an EMBL/GenBank/DDBJ whole genome shotgun (WGS) entry which is preliminary data.</text>
</comment>
<dbReference type="EMBL" id="NKXS01001187">
    <property type="protein sequence ID" value="PIN20015.1"/>
    <property type="molecule type" value="Genomic_DNA"/>
</dbReference>
<comment type="similarity">
    <text evidence="1">Belongs to the disease resistance NB-LRR family.</text>
</comment>
<evidence type="ECO:0000259" key="7">
    <source>
        <dbReference type="Pfam" id="PF00931"/>
    </source>
</evidence>
<reference evidence="10" key="1">
    <citation type="journal article" date="2018" name="Gigascience">
        <title>Genome assembly of the Pink Ipe (Handroanthus impetiginosus, Bignoniaceae), a highly valued, ecologically keystone Neotropical timber forest tree.</title>
        <authorList>
            <person name="Silva-Junior O.B."/>
            <person name="Grattapaglia D."/>
            <person name="Novaes E."/>
            <person name="Collevatti R.G."/>
        </authorList>
    </citation>
    <scope>NUCLEOTIDE SEQUENCE [LARGE SCALE GENOMIC DNA]</scope>
    <source>
        <strain evidence="10">cv. UFG-1</strain>
    </source>
</reference>
<keyword evidence="3" id="KW-0677">Repeat</keyword>
<dbReference type="Pfam" id="PF18052">
    <property type="entry name" value="Rx_N"/>
    <property type="match status" value="1"/>
</dbReference>
<sequence length="291" mass="33613">MADLAVDFLLQNLQRVRLYRSHLIREAENHLEMLENNLHLFKVFLKDATRRGLTENESVRDLIRQINEVVYEAEDIIDAVVSQAVESKLKNYFLGVFQTPERLLRGITKDVESVGLKVKDIYSEETRTELDSVHISDDEPTKAPLVRQQNIVLGLEDEAERIIDYLKEEAQELDIISIIGVAGIGKTTLAAKVFHDPKIQYKFRTRIWVRVSQDFTQKNLFLSILRELTSITEDMYLRRNKELARLIACYLGSKGCFLIVMDDVQIAENWDELKIAFPKSNNMGKVLITSR</sequence>
<keyword evidence="6" id="KW-0067">ATP-binding</keyword>
<dbReference type="FunFam" id="3.40.50.300:FF:001091">
    <property type="entry name" value="Probable disease resistance protein At1g61300"/>
    <property type="match status" value="1"/>
</dbReference>
<dbReference type="SUPFAM" id="SSF52540">
    <property type="entry name" value="P-loop containing nucleoside triphosphate hydrolases"/>
    <property type="match status" value="1"/>
</dbReference>
<dbReference type="Pfam" id="PF00931">
    <property type="entry name" value="NB-ARC"/>
    <property type="match status" value="1"/>
</dbReference>
<evidence type="ECO:0000256" key="1">
    <source>
        <dbReference type="ARBA" id="ARBA00008894"/>
    </source>
</evidence>
<dbReference type="InterPro" id="IPR002182">
    <property type="entry name" value="NB-ARC"/>
</dbReference>
<dbReference type="OrthoDB" id="1750347at2759"/>
<evidence type="ECO:0000313" key="10">
    <source>
        <dbReference type="Proteomes" id="UP000231279"/>
    </source>
</evidence>
<evidence type="ECO:0008006" key="11">
    <source>
        <dbReference type="Google" id="ProtNLM"/>
    </source>
</evidence>
<dbReference type="InterPro" id="IPR041118">
    <property type="entry name" value="Rx_N"/>
</dbReference>
<name>A0A2G9HR57_9LAMI</name>
<keyword evidence="5" id="KW-0611">Plant defense</keyword>
<dbReference type="InterPro" id="IPR038005">
    <property type="entry name" value="RX-like_CC"/>
</dbReference>
<evidence type="ECO:0000313" key="9">
    <source>
        <dbReference type="EMBL" id="PIN20015.1"/>
    </source>
</evidence>
<keyword evidence="2" id="KW-0433">Leucine-rich repeat</keyword>
<dbReference type="PANTHER" id="PTHR19338:SF62">
    <property type="entry name" value="DISEASE RESISTANCE PROTEIN RGA2-LIKE"/>
    <property type="match status" value="1"/>
</dbReference>
<dbReference type="Gene3D" id="1.20.5.4130">
    <property type="match status" value="1"/>
</dbReference>
<dbReference type="GO" id="GO:0005524">
    <property type="term" value="F:ATP binding"/>
    <property type="evidence" value="ECO:0007669"/>
    <property type="project" value="UniProtKB-KW"/>
</dbReference>
<dbReference type="PANTHER" id="PTHR19338">
    <property type="entry name" value="TRANSLOCASE OF INNER MITOCHONDRIAL MEMBRANE 13 HOMOLOG"/>
    <property type="match status" value="1"/>
</dbReference>